<proteinExistence type="predicted"/>
<dbReference type="RefSeq" id="YP_009594095.1">
    <property type="nucleotide sequence ID" value="NC_041872.1"/>
</dbReference>
<keyword evidence="2" id="KW-1185">Reference proteome</keyword>
<name>A0A141HR41_9CAUD</name>
<dbReference type="GO" id="GO:0050797">
    <property type="term" value="F:thymidylate synthase (FAD) activity"/>
    <property type="evidence" value="ECO:0007669"/>
    <property type="project" value="InterPro"/>
</dbReference>
<dbReference type="GeneID" id="40069612"/>
<dbReference type="Proteomes" id="UP000221857">
    <property type="component" value="Segment"/>
</dbReference>
<organism evidence="1 2">
    <name type="scientific">Flavobacterium phage FpV4</name>
    <dbReference type="NCBI Taxonomy" id="1740108"/>
    <lineage>
        <taxon>Viruses</taxon>
        <taxon>Duplodnaviria</taxon>
        <taxon>Heunggongvirae</taxon>
        <taxon>Uroviricota</taxon>
        <taxon>Caudoviricetes</taxon>
        <taxon>Fipvunavirus</taxon>
        <taxon>Fipvunavirus Fpv4</taxon>
    </lineage>
</organism>
<evidence type="ECO:0000313" key="2">
    <source>
        <dbReference type="Proteomes" id="UP000221857"/>
    </source>
</evidence>
<dbReference type="GO" id="GO:0006231">
    <property type="term" value="P:dTMP biosynthetic process"/>
    <property type="evidence" value="ECO:0007669"/>
    <property type="project" value="InterPro"/>
</dbReference>
<dbReference type="SUPFAM" id="SSF69796">
    <property type="entry name" value="Thymidylate synthase-complementing protein Thy1"/>
    <property type="match status" value="1"/>
</dbReference>
<evidence type="ECO:0000313" key="1">
    <source>
        <dbReference type="EMBL" id="ALN97152.1"/>
    </source>
</evidence>
<dbReference type="EMBL" id="KT876724">
    <property type="protein sequence ID" value="ALN97152.1"/>
    <property type="molecule type" value="Genomic_DNA"/>
</dbReference>
<dbReference type="InterPro" id="IPR036098">
    <property type="entry name" value="Thymidylate_synthase_ThyX_sf"/>
</dbReference>
<accession>A0A141HR41</accession>
<dbReference type="Gene3D" id="3.30.1360.170">
    <property type="match status" value="1"/>
</dbReference>
<reference evidence="1 2" key="1">
    <citation type="journal article" date="2016" name="PLoS ONE">
        <title>Comparative Genome Analysis Provides Insights into the Pathogenicity of Flavobacterium psychrophilum.</title>
        <authorList>
            <person name="Castillo D."/>
            <person name="Christiansen R.H."/>
            <person name="Dalsgaard I."/>
            <person name="Madsen L."/>
            <person name="Espejo R."/>
            <person name="Middelboe M."/>
        </authorList>
    </citation>
    <scope>NUCLEOTIDE SEQUENCE [LARGE SCALE GENOMIC DNA]</scope>
</reference>
<dbReference type="GO" id="GO:0050660">
    <property type="term" value="F:flavin adenine dinucleotide binding"/>
    <property type="evidence" value="ECO:0007669"/>
    <property type="project" value="InterPro"/>
</dbReference>
<protein>
    <submittedName>
        <fullName evidence="1">Thymidylate synthase</fullName>
    </submittedName>
</protein>
<dbReference type="KEGG" id="vg:40069612"/>
<sequence length="361" mass="42070">MSKISAEIVADSISPQGERLTSFLITFPRIILSEINTHRMLSKNTSSSRAIPFSKLLEMIERNPFVPIGWQKDHKGMQGTEYWEGEHEILDLQESWFIARDRAVEGAKDLDKNKVTKQLCNRLLEPFMWTTMLITGPKSGWDNFFYLRCPQYYFEPENKSYRSKKDWVAAWNGTFETGKDVTRPVEVNDWNDLFWLKQNTGQAEIHMMALAECIWDAYNESTPKQLKAGEWHIPFIERFESYSDINADDIDKLVKDFELNDIKISVAMAARTSYTVVGEEKELNYENLIALHDRLLNQHPPHSSPFEHTARAMSDEEYYTAVKTVQGLNREKAITRRDLGWCNNLKGFIQYRYIVDNNLSL</sequence>